<reference evidence="2" key="1">
    <citation type="submission" date="2017-07" db="EMBL/GenBank/DDBJ databases">
        <authorList>
            <person name="Bickmore M.X."/>
            <person name="Vaden K."/>
            <person name="Brady T.S."/>
            <person name="Tateoka O.B."/>
            <person name="Carter J.L."/>
            <person name="Pape J.A."/>
            <person name="Robinson D.M."/>
            <person name="Russell K.A."/>
            <person name="Staley L.A."/>
            <person name="Stettler J.M."/>
            <person name="Townsend M.H."/>
            <person name="Wienclaw T."/>
            <person name="Williamson T.L."/>
            <person name="Kruger J.L."/>
            <person name="Berg J.A."/>
            <person name="Sharma R."/>
            <person name="Payne A.M."/>
            <person name="Fajardo C.P."/>
            <person name="Breakwell D.P."/>
            <person name="Hope S."/>
            <person name="Grose J.H."/>
        </authorList>
    </citation>
    <scope>NUCLEOTIDE SEQUENCE [LARGE SCALE GENOMIC DNA]</scope>
</reference>
<accession>A0A223LIE0</accession>
<evidence type="ECO:0008006" key="3">
    <source>
        <dbReference type="Google" id="ProtNLM"/>
    </source>
</evidence>
<evidence type="ECO:0000313" key="1">
    <source>
        <dbReference type="EMBL" id="ASU03791.1"/>
    </source>
</evidence>
<dbReference type="EMBL" id="MF459647">
    <property type="protein sequence ID" value="ASU03791.1"/>
    <property type="molecule type" value="Genomic_DNA"/>
</dbReference>
<organism evidence="1 2">
    <name type="scientific">Erwinia phage vB_EamM_Joad</name>
    <dbReference type="NCBI Taxonomy" id="2026081"/>
    <lineage>
        <taxon>Viruses</taxon>
        <taxon>Duplodnaviria</taxon>
        <taxon>Heunggongvirae</taxon>
        <taxon>Uroviricota</taxon>
        <taxon>Caudoviricetes</taxon>
        <taxon>Chimalliviridae</taxon>
        <taxon>Risingsunvirus</taxon>
        <taxon>Risingsunvirus risingsun</taxon>
    </lineage>
</organism>
<name>A0A223LIE0_9CAUD</name>
<protein>
    <recommendedName>
        <fullName evidence="3">Lipoprotein</fullName>
    </recommendedName>
</protein>
<gene>
    <name evidence="1" type="ORF">JOAD_124</name>
</gene>
<proteinExistence type="predicted"/>
<sequence length="133" mass="14858">MKKFIAPLVAVLLSACVAQPKPAVEVTYECSNFTMGRITSLTEAPAPSKIIPVKQVVVQNDEGYFIPKGGAFERDRYYFWFNEDANTQKAVSGKLAMTEKDNNFVIYAFRTPYNGTNPQDVVGYMALMNCVKK</sequence>
<dbReference type="PROSITE" id="PS51257">
    <property type="entry name" value="PROKAR_LIPOPROTEIN"/>
    <property type="match status" value="1"/>
</dbReference>
<dbReference type="Proteomes" id="UP000222624">
    <property type="component" value="Genome"/>
</dbReference>
<evidence type="ECO:0000313" key="2">
    <source>
        <dbReference type="Proteomes" id="UP000222624"/>
    </source>
</evidence>